<comment type="caution">
    <text evidence="1">The sequence shown here is derived from an EMBL/GenBank/DDBJ whole genome shotgun (WGS) entry which is preliminary data.</text>
</comment>
<reference evidence="2" key="1">
    <citation type="journal article" date="2022" name="Mol. Ecol. Resour.">
        <title>The genomes of chicory, endive, great burdock and yacon provide insights into Asteraceae palaeo-polyploidization history and plant inulin production.</title>
        <authorList>
            <person name="Fan W."/>
            <person name="Wang S."/>
            <person name="Wang H."/>
            <person name="Wang A."/>
            <person name="Jiang F."/>
            <person name="Liu H."/>
            <person name="Zhao H."/>
            <person name="Xu D."/>
            <person name="Zhang Y."/>
        </authorList>
    </citation>
    <scope>NUCLEOTIDE SEQUENCE [LARGE SCALE GENOMIC DNA]</scope>
    <source>
        <strain evidence="2">cv. Yunnan</strain>
    </source>
</reference>
<organism evidence="1 2">
    <name type="scientific">Smallanthus sonchifolius</name>
    <dbReference type="NCBI Taxonomy" id="185202"/>
    <lineage>
        <taxon>Eukaryota</taxon>
        <taxon>Viridiplantae</taxon>
        <taxon>Streptophyta</taxon>
        <taxon>Embryophyta</taxon>
        <taxon>Tracheophyta</taxon>
        <taxon>Spermatophyta</taxon>
        <taxon>Magnoliopsida</taxon>
        <taxon>eudicotyledons</taxon>
        <taxon>Gunneridae</taxon>
        <taxon>Pentapetalae</taxon>
        <taxon>asterids</taxon>
        <taxon>campanulids</taxon>
        <taxon>Asterales</taxon>
        <taxon>Asteraceae</taxon>
        <taxon>Asteroideae</taxon>
        <taxon>Heliantheae alliance</taxon>
        <taxon>Millerieae</taxon>
        <taxon>Smallanthus</taxon>
    </lineage>
</organism>
<name>A0ACB8YL49_9ASTR</name>
<keyword evidence="2" id="KW-1185">Reference proteome</keyword>
<evidence type="ECO:0000313" key="1">
    <source>
        <dbReference type="EMBL" id="KAI3685992.1"/>
    </source>
</evidence>
<dbReference type="EMBL" id="CM042044">
    <property type="protein sequence ID" value="KAI3685992.1"/>
    <property type="molecule type" value="Genomic_DNA"/>
</dbReference>
<accession>A0ACB8YL49</accession>
<sequence length="108" mass="12466">MPWPEILGHPGMTGELSAEIFAFSLDHDRQEDWIDEDYSVIHMGPMSFVQVIDDEEQEDWIDEYDPTATIHHGLFPYAEKVDDVGIDEVVIGDFEDEGVKVFYLMKMV</sequence>
<dbReference type="Proteomes" id="UP001056120">
    <property type="component" value="Linkage Group LG27"/>
</dbReference>
<reference evidence="1 2" key="2">
    <citation type="journal article" date="2022" name="Mol. Ecol. Resour.">
        <title>The genomes of chicory, endive, great burdock and yacon provide insights into Asteraceae paleo-polyploidization history and plant inulin production.</title>
        <authorList>
            <person name="Fan W."/>
            <person name="Wang S."/>
            <person name="Wang H."/>
            <person name="Wang A."/>
            <person name="Jiang F."/>
            <person name="Liu H."/>
            <person name="Zhao H."/>
            <person name="Xu D."/>
            <person name="Zhang Y."/>
        </authorList>
    </citation>
    <scope>NUCLEOTIDE SEQUENCE [LARGE SCALE GENOMIC DNA]</scope>
    <source>
        <strain evidence="2">cv. Yunnan</strain>
        <tissue evidence="1">Leaves</tissue>
    </source>
</reference>
<proteinExistence type="predicted"/>
<protein>
    <submittedName>
        <fullName evidence="1">Uncharacterized protein</fullName>
    </submittedName>
</protein>
<evidence type="ECO:0000313" key="2">
    <source>
        <dbReference type="Proteomes" id="UP001056120"/>
    </source>
</evidence>
<gene>
    <name evidence="1" type="ORF">L1987_79661</name>
</gene>